<comment type="caution">
    <text evidence="3">The sequence shown here is derived from an EMBL/GenBank/DDBJ whole genome shotgun (WGS) entry which is preliminary data.</text>
</comment>
<evidence type="ECO:0000313" key="3">
    <source>
        <dbReference type="EMBL" id="MBB5842762.1"/>
    </source>
</evidence>
<organism evidence="3 4">
    <name type="scientific">Conyzicola lurida</name>
    <dbReference type="NCBI Taxonomy" id="1172621"/>
    <lineage>
        <taxon>Bacteria</taxon>
        <taxon>Bacillati</taxon>
        <taxon>Actinomycetota</taxon>
        <taxon>Actinomycetes</taxon>
        <taxon>Micrococcales</taxon>
        <taxon>Microbacteriaceae</taxon>
        <taxon>Conyzicola</taxon>
    </lineage>
</organism>
<dbReference type="Proteomes" id="UP000536685">
    <property type="component" value="Unassembled WGS sequence"/>
</dbReference>
<proteinExistence type="predicted"/>
<feature type="compositionally biased region" description="Low complexity" evidence="1">
    <location>
        <begin position="1"/>
        <end position="11"/>
    </location>
</feature>
<feature type="transmembrane region" description="Helical" evidence="2">
    <location>
        <begin position="28"/>
        <end position="47"/>
    </location>
</feature>
<dbReference type="EMBL" id="JACHMJ010000001">
    <property type="protein sequence ID" value="MBB5842762.1"/>
    <property type="molecule type" value="Genomic_DNA"/>
</dbReference>
<dbReference type="AlphaFoldDB" id="A0A841ALB2"/>
<dbReference type="NCBIfam" id="TIGR04088">
    <property type="entry name" value="cognate_SipW"/>
    <property type="match status" value="1"/>
</dbReference>
<accession>A0A841ALB2</accession>
<evidence type="ECO:0000313" key="4">
    <source>
        <dbReference type="Proteomes" id="UP000536685"/>
    </source>
</evidence>
<sequence>MTLSTATTSAPAPAPAIPRGSRGRRVKALLAGGLVLGVGAAMTLAAWNDSEFATGTFTTGAFDMVGSTDGTTFSDHATLGTAATLPFTVYTAGMTPGDVSAAPFAVRLTAPSTAPASVTISAPAGANTGALSNFTYTVLDTGTTATCTAATTGTALIPAATALGTVPGSTTFTLPIGTGGAAGTATHLCFKVTANAVMTQSASATATWQFLATSQ</sequence>
<dbReference type="InterPro" id="IPR023833">
    <property type="entry name" value="Signal_pept_SipW-depend-type"/>
</dbReference>
<reference evidence="3 4" key="1">
    <citation type="submission" date="2020-08" db="EMBL/GenBank/DDBJ databases">
        <title>Sequencing the genomes of 1000 actinobacteria strains.</title>
        <authorList>
            <person name="Klenk H.-P."/>
        </authorList>
    </citation>
    <scope>NUCLEOTIDE SEQUENCE [LARGE SCALE GENOMIC DNA]</scope>
    <source>
        <strain evidence="3 4">DSM 105784</strain>
    </source>
</reference>
<gene>
    <name evidence="3" type="ORF">HD599_001085</name>
</gene>
<keyword evidence="2" id="KW-0472">Membrane</keyword>
<feature type="region of interest" description="Disordered" evidence="1">
    <location>
        <begin position="1"/>
        <end position="20"/>
    </location>
</feature>
<dbReference type="RefSeq" id="WP_184234379.1">
    <property type="nucleotide sequence ID" value="NZ_JACHMJ010000001.1"/>
</dbReference>
<evidence type="ECO:0000256" key="2">
    <source>
        <dbReference type="SAM" id="Phobius"/>
    </source>
</evidence>
<keyword evidence="2" id="KW-1133">Transmembrane helix</keyword>
<evidence type="ECO:0000256" key="1">
    <source>
        <dbReference type="SAM" id="MobiDB-lite"/>
    </source>
</evidence>
<keyword evidence="2" id="KW-0812">Transmembrane</keyword>
<protein>
    <submittedName>
        <fullName evidence="3">Putative ribosomally synthesized peptide with SipW-like signal peptide</fullName>
    </submittedName>
</protein>
<name>A0A841ALB2_9MICO</name>
<keyword evidence="4" id="KW-1185">Reference proteome</keyword>